<reference evidence="1 2" key="2">
    <citation type="submission" date="2017-09" db="EMBL/GenBank/DDBJ databases">
        <title>The genome of whitefly Bemisia tabaci, a global crop pest, provides novel insights into virus transmission, host adaptation and insecticide resistance.</title>
        <authorList>
            <person name="Kaur N."/>
            <person name="Kliot A."/>
            <person name="Pinheiro P.V."/>
            <person name="Luan J."/>
            <person name="Zheng Y."/>
            <person name="Liu W."/>
            <person name="Sun H."/>
            <person name="Yang X."/>
            <person name="Xu Y."/>
            <person name="Luo Y."/>
            <person name="Kruse A."/>
            <person name="Fisher T.W."/>
            <person name="Nelson D.R."/>
            <person name="Elimelech M."/>
            <person name="MacCoss M."/>
            <person name="Johnson R."/>
            <person name="Cohen E."/>
            <person name="Hunter W.B."/>
            <person name="Brown J.K."/>
            <person name="Jander G."/>
            <person name="Cilia M."/>
            <person name="Douglas A.E."/>
            <person name="Ghanim M."/>
            <person name="Simmons A.M."/>
            <person name="Wintermantel W.M."/>
            <person name="Ling K.-S."/>
            <person name="Fei Z."/>
        </authorList>
    </citation>
    <scope>NUCLEOTIDE SEQUENCE [LARGE SCALE GENOMIC DNA]</scope>
    <source>
        <strain evidence="1 2">MEAM1</strain>
    </source>
</reference>
<proteinExistence type="predicted"/>
<accession>A0A249DVP7</accession>
<organism evidence="1 2">
    <name type="scientific">Candidatus Hamiltonella defensa</name>
    <name type="common">Bemisia tabaci</name>
    <dbReference type="NCBI Taxonomy" id="672795"/>
    <lineage>
        <taxon>Bacteria</taxon>
        <taxon>Pseudomonadati</taxon>
        <taxon>Pseudomonadota</taxon>
        <taxon>Gammaproteobacteria</taxon>
        <taxon>Enterobacterales</taxon>
        <taxon>Enterobacteriaceae</taxon>
        <taxon>aphid secondary symbionts</taxon>
        <taxon>Candidatus Williamhamiltonella</taxon>
    </lineage>
</organism>
<reference evidence="2" key="1">
    <citation type="submission" date="2016-06" db="EMBL/GenBank/DDBJ databases">
        <authorList>
            <person name="Chen W."/>
            <person name="Hasegawa D.K."/>
        </authorList>
    </citation>
    <scope>NUCLEOTIDE SEQUENCE [LARGE SCALE GENOMIC DNA]</scope>
    <source>
        <strain evidence="2">MEAM1</strain>
    </source>
</reference>
<evidence type="ECO:0000313" key="2">
    <source>
        <dbReference type="Proteomes" id="UP000216438"/>
    </source>
</evidence>
<dbReference type="Proteomes" id="UP000216438">
    <property type="component" value="Chromosome"/>
</dbReference>
<sequence>MGTKIDDRVTAEDWVNMAAESVGVTLEMGYLNFEVLESSLDMKAKQARTGRQEEKGLLTAVMDFVII</sequence>
<protein>
    <submittedName>
        <fullName evidence="1">Uncharacterized protein</fullName>
    </submittedName>
</protein>
<dbReference type="EMBL" id="CP016303">
    <property type="protein sequence ID" value="ASX25626.1"/>
    <property type="molecule type" value="Genomic_DNA"/>
</dbReference>
<gene>
    <name evidence="1" type="ORF">BA171_00055</name>
</gene>
<evidence type="ECO:0000313" key="1">
    <source>
        <dbReference type="EMBL" id="ASX25626.1"/>
    </source>
</evidence>
<name>A0A249DVP7_9ENTR</name>
<dbReference type="AlphaFoldDB" id="A0A249DVP7"/>